<dbReference type="Proteomes" id="UP000289193">
    <property type="component" value="Unassembled WGS sequence"/>
</dbReference>
<keyword evidence="2" id="KW-0808">Transferase</keyword>
<sequence length="251" mass="29892">MFILLHMFFLYNRVFKRIYLKLLENNITQTIEEIYLIETLNLNNKKILELGCGNATMTKKIAENGFDRQIIACEVDKIQHEKNLKEQIENIKFLLAGAENIPLEDNSIDFVFMFKSFHHVPKDMMNKALSEIKRVLKPNGIAYISEPLFQGEQNELIRLFHDEEQVRINAFEAIKNAVEKEEFKLFREVFFQSEVTYKSFEDFEEKMMKTTYNDNNIDETLRQKVKDKYESFSDKEITFLKPFRVDILQKV</sequence>
<dbReference type="PROSITE" id="PS01131">
    <property type="entry name" value="RRNA_A_DIMETH"/>
    <property type="match status" value="1"/>
</dbReference>
<dbReference type="CDD" id="cd02440">
    <property type="entry name" value="AdoMet_MTases"/>
    <property type="match status" value="1"/>
</dbReference>
<keyword evidence="3" id="KW-1185">Reference proteome</keyword>
<accession>A0AAX2ADN1</accession>
<name>A0AAX2ADN1_9BACT</name>
<protein>
    <submittedName>
        <fullName evidence="2">SAM-dependent methyltransferase</fullName>
    </submittedName>
</protein>
<dbReference type="AlphaFoldDB" id="A0AAX2ADN1"/>
<keyword evidence="2" id="KW-0489">Methyltransferase</keyword>
<dbReference type="InterPro" id="IPR029063">
    <property type="entry name" value="SAM-dependent_MTases_sf"/>
</dbReference>
<gene>
    <name evidence="2" type="ORF">CRV05_02425</name>
</gene>
<dbReference type="SUPFAM" id="SSF53335">
    <property type="entry name" value="S-adenosyl-L-methionine-dependent methyltransferases"/>
    <property type="match status" value="1"/>
</dbReference>
<dbReference type="InterPro" id="IPR020596">
    <property type="entry name" value="rRNA_Ade_Mease_Trfase_CS"/>
</dbReference>
<dbReference type="Pfam" id="PF08241">
    <property type="entry name" value="Methyltransf_11"/>
    <property type="match status" value="1"/>
</dbReference>
<evidence type="ECO:0000313" key="2">
    <source>
        <dbReference type="EMBL" id="RXK11243.1"/>
    </source>
</evidence>
<dbReference type="EMBL" id="PDKM01000001">
    <property type="protein sequence ID" value="RXK11243.1"/>
    <property type="molecule type" value="Genomic_DNA"/>
</dbReference>
<reference evidence="2 3" key="1">
    <citation type="submission" date="2017-10" db="EMBL/GenBank/DDBJ databases">
        <title>Genomics of the genus Arcobacter.</title>
        <authorList>
            <person name="Perez-Cataluna A."/>
            <person name="Figueras M.J."/>
        </authorList>
    </citation>
    <scope>NUCLEOTIDE SEQUENCE [LARGE SCALE GENOMIC DNA]</scope>
    <source>
        <strain evidence="2 3">CECT 7835</strain>
    </source>
</reference>
<comment type="caution">
    <text evidence="2">The sequence shown here is derived from an EMBL/GenBank/DDBJ whole genome shotgun (WGS) entry which is preliminary data.</text>
</comment>
<dbReference type="InterPro" id="IPR013216">
    <property type="entry name" value="Methyltransf_11"/>
</dbReference>
<evidence type="ECO:0000259" key="1">
    <source>
        <dbReference type="Pfam" id="PF08241"/>
    </source>
</evidence>
<dbReference type="Gene3D" id="3.40.50.150">
    <property type="entry name" value="Vaccinia Virus protein VP39"/>
    <property type="match status" value="1"/>
</dbReference>
<dbReference type="PANTHER" id="PTHR43591:SF110">
    <property type="entry name" value="RHODANESE DOMAIN-CONTAINING PROTEIN"/>
    <property type="match status" value="1"/>
</dbReference>
<organism evidence="2 3">
    <name type="scientific">Halarcobacter bivalviorum</name>
    <dbReference type="NCBI Taxonomy" id="663364"/>
    <lineage>
        <taxon>Bacteria</taxon>
        <taxon>Pseudomonadati</taxon>
        <taxon>Campylobacterota</taxon>
        <taxon>Epsilonproteobacteria</taxon>
        <taxon>Campylobacterales</taxon>
        <taxon>Arcobacteraceae</taxon>
        <taxon>Halarcobacter</taxon>
    </lineage>
</organism>
<proteinExistence type="predicted"/>
<evidence type="ECO:0000313" key="3">
    <source>
        <dbReference type="Proteomes" id="UP000289193"/>
    </source>
</evidence>
<feature type="domain" description="Methyltransferase type 11" evidence="1">
    <location>
        <begin position="48"/>
        <end position="144"/>
    </location>
</feature>
<dbReference type="PANTHER" id="PTHR43591">
    <property type="entry name" value="METHYLTRANSFERASE"/>
    <property type="match status" value="1"/>
</dbReference>
<dbReference type="GO" id="GO:0000179">
    <property type="term" value="F:rRNA (adenine-N6,N6-)-dimethyltransferase activity"/>
    <property type="evidence" value="ECO:0007669"/>
    <property type="project" value="InterPro"/>
</dbReference>